<dbReference type="AlphaFoldDB" id="A0AAV9IKV5"/>
<evidence type="ECO:0000313" key="3">
    <source>
        <dbReference type="Proteomes" id="UP001300502"/>
    </source>
</evidence>
<dbReference type="Proteomes" id="UP001300502">
    <property type="component" value="Unassembled WGS sequence"/>
</dbReference>
<reference evidence="2 3" key="1">
    <citation type="submission" date="2022-07" db="EMBL/GenBank/DDBJ databases">
        <title>Genome-wide signatures of adaptation to extreme environments.</title>
        <authorList>
            <person name="Cho C.H."/>
            <person name="Yoon H.S."/>
        </authorList>
    </citation>
    <scope>NUCLEOTIDE SEQUENCE [LARGE SCALE GENOMIC DNA]</scope>
    <source>
        <strain evidence="2 3">108.79 E11</strain>
    </source>
</reference>
<dbReference type="PANTHER" id="PTHR36738:SF1">
    <property type="entry name" value="EXPRESSED PROTEIN"/>
    <property type="match status" value="1"/>
</dbReference>
<dbReference type="EMBL" id="JANCYU010000059">
    <property type="protein sequence ID" value="KAK4528063.1"/>
    <property type="molecule type" value="Genomic_DNA"/>
</dbReference>
<feature type="transmembrane region" description="Helical" evidence="1">
    <location>
        <begin position="193"/>
        <end position="216"/>
    </location>
</feature>
<proteinExistence type="predicted"/>
<keyword evidence="3" id="KW-1185">Reference proteome</keyword>
<feature type="transmembrane region" description="Helical" evidence="1">
    <location>
        <begin position="88"/>
        <end position="106"/>
    </location>
</feature>
<feature type="transmembrane region" description="Helical" evidence="1">
    <location>
        <begin position="127"/>
        <end position="147"/>
    </location>
</feature>
<dbReference type="GO" id="GO:0016020">
    <property type="term" value="C:membrane"/>
    <property type="evidence" value="ECO:0007669"/>
    <property type="project" value="TreeGrafter"/>
</dbReference>
<sequence length="218" mass="23599">MAFVVQSSQVTKRLAVFKGFTGKTLCCPCSIRRRSYLSLRSHLGWEQHIKVAEEAIGTSSNPLVIQRVADYFKTLGIPENVEKYGHPVMMAIMIAFLGGATAYYGWMGRLNPDKKKGVSQKAFHANLATVFWLLAFAGASGGTLSVAMQGYPVWKSPHALSALAVLLGLTANAWIAFSGFGNTPATRQNGRKVHAYLGTAVMALLLVHSALGFSILQH</sequence>
<keyword evidence="1" id="KW-1133">Transmembrane helix</keyword>
<organism evidence="2 3">
    <name type="scientific">Galdieria yellowstonensis</name>
    <dbReference type="NCBI Taxonomy" id="3028027"/>
    <lineage>
        <taxon>Eukaryota</taxon>
        <taxon>Rhodophyta</taxon>
        <taxon>Bangiophyceae</taxon>
        <taxon>Galdieriales</taxon>
        <taxon>Galdieriaceae</taxon>
        <taxon>Galdieria</taxon>
    </lineage>
</organism>
<keyword evidence="1" id="KW-0812">Transmembrane</keyword>
<dbReference type="Gene3D" id="1.20.120.1770">
    <property type="match status" value="1"/>
</dbReference>
<comment type="caution">
    <text evidence="2">The sequence shown here is derived from an EMBL/GenBank/DDBJ whole genome shotgun (WGS) entry which is preliminary data.</text>
</comment>
<dbReference type="InterPro" id="IPR025067">
    <property type="entry name" value="DUF4079"/>
</dbReference>
<feature type="transmembrane region" description="Helical" evidence="1">
    <location>
        <begin position="159"/>
        <end position="181"/>
    </location>
</feature>
<evidence type="ECO:0000256" key="1">
    <source>
        <dbReference type="SAM" id="Phobius"/>
    </source>
</evidence>
<dbReference type="Pfam" id="PF13301">
    <property type="entry name" value="DUF4079"/>
    <property type="match status" value="1"/>
</dbReference>
<protein>
    <recommendedName>
        <fullName evidence="4">Cytochrome b561 domain-containing protein</fullName>
    </recommendedName>
</protein>
<name>A0AAV9IKV5_9RHOD</name>
<dbReference type="PANTHER" id="PTHR36738">
    <property type="entry name" value="EXPRESSED PROTEIN"/>
    <property type="match status" value="1"/>
</dbReference>
<keyword evidence="1" id="KW-0472">Membrane</keyword>
<accession>A0AAV9IKV5</accession>
<evidence type="ECO:0000313" key="2">
    <source>
        <dbReference type="EMBL" id="KAK4528063.1"/>
    </source>
</evidence>
<evidence type="ECO:0008006" key="4">
    <source>
        <dbReference type="Google" id="ProtNLM"/>
    </source>
</evidence>
<gene>
    <name evidence="2" type="ORF">GAYE_SCF48G5997</name>
</gene>